<keyword evidence="11 12" id="KW-0350">Heme biosynthesis</keyword>
<accession>W7J6J8</accession>
<evidence type="ECO:0000256" key="11">
    <source>
        <dbReference type="ARBA" id="ARBA00023133"/>
    </source>
</evidence>
<dbReference type="EMBL" id="AYXG01000103">
    <property type="protein sequence ID" value="EWC61694.1"/>
    <property type="molecule type" value="Genomic_DNA"/>
</dbReference>
<protein>
    <recommendedName>
        <fullName evidence="7 12">Coproporphyrinogen III oxidase</fullName>
        <ecNumber evidence="6 12">1.3.3.15</ecNumber>
    </recommendedName>
</protein>
<evidence type="ECO:0000256" key="9">
    <source>
        <dbReference type="ARBA" id="ARBA00022827"/>
    </source>
</evidence>
<dbReference type="InterPro" id="IPR050464">
    <property type="entry name" value="Zeta_carotene_desat/Oxidored"/>
</dbReference>
<dbReference type="InterPro" id="IPR004572">
    <property type="entry name" value="Protoporphyrinogen_oxidase"/>
</dbReference>
<evidence type="ECO:0000256" key="1">
    <source>
        <dbReference type="ARBA" id="ARBA00001755"/>
    </source>
</evidence>
<keyword evidence="12" id="KW-0963">Cytoplasm</keyword>
<keyword evidence="9 12" id="KW-0274">FAD</keyword>
<keyword evidence="15" id="KW-1185">Reference proteome</keyword>
<dbReference type="SUPFAM" id="SSF54373">
    <property type="entry name" value="FAD-linked reductases, C-terminal domain"/>
    <property type="match status" value="1"/>
</dbReference>
<evidence type="ECO:0000259" key="13">
    <source>
        <dbReference type="Pfam" id="PF01593"/>
    </source>
</evidence>
<comment type="function">
    <text evidence="3 12">Involved in coproporphyrin-dependent heme b biosynthesis. Catalyzes the oxidation of coproporphyrinogen III to coproporphyrin III.</text>
</comment>
<dbReference type="Gene3D" id="3.90.660.20">
    <property type="entry name" value="Protoporphyrinogen oxidase, mitochondrial, domain 2"/>
    <property type="match status" value="1"/>
</dbReference>
<organism evidence="14 15">
    <name type="scientific">Actinokineospora spheciospongiae</name>
    <dbReference type="NCBI Taxonomy" id="909613"/>
    <lineage>
        <taxon>Bacteria</taxon>
        <taxon>Bacillati</taxon>
        <taxon>Actinomycetota</taxon>
        <taxon>Actinomycetes</taxon>
        <taxon>Pseudonocardiales</taxon>
        <taxon>Pseudonocardiaceae</taxon>
        <taxon>Actinokineospora</taxon>
    </lineage>
</organism>
<evidence type="ECO:0000256" key="7">
    <source>
        <dbReference type="ARBA" id="ARBA00019046"/>
    </source>
</evidence>
<dbReference type="Pfam" id="PF01593">
    <property type="entry name" value="Amino_oxidase"/>
    <property type="match status" value="1"/>
</dbReference>
<dbReference type="AlphaFoldDB" id="W7J6J8"/>
<gene>
    <name evidence="14" type="ORF">UO65_3052</name>
</gene>
<evidence type="ECO:0000256" key="10">
    <source>
        <dbReference type="ARBA" id="ARBA00023002"/>
    </source>
</evidence>
<comment type="catalytic activity">
    <reaction evidence="1">
        <text>coproporphyrinogen III + 3 O2 = coproporphyrin III + 3 H2O2</text>
        <dbReference type="Rhea" id="RHEA:43436"/>
        <dbReference type="ChEBI" id="CHEBI:15379"/>
        <dbReference type="ChEBI" id="CHEBI:16240"/>
        <dbReference type="ChEBI" id="CHEBI:57309"/>
        <dbReference type="ChEBI" id="CHEBI:131725"/>
        <dbReference type="EC" id="1.3.3.15"/>
    </reaction>
    <physiologicalReaction direction="left-to-right" evidence="1">
        <dbReference type="Rhea" id="RHEA:43437"/>
    </physiologicalReaction>
</comment>
<dbReference type="Proteomes" id="UP000019277">
    <property type="component" value="Unassembled WGS sequence"/>
</dbReference>
<dbReference type="InterPro" id="IPR036188">
    <property type="entry name" value="FAD/NAD-bd_sf"/>
</dbReference>
<dbReference type="NCBIfam" id="TIGR00562">
    <property type="entry name" value="proto_IX_ox"/>
    <property type="match status" value="1"/>
</dbReference>
<reference evidence="14 15" key="1">
    <citation type="journal article" date="2014" name="Genome Announc.">
        <title>Draft Genome Sequence of the Antitrypanosomally Active Sponge-Associated Bacterium Actinokineospora sp. Strain EG49.</title>
        <authorList>
            <person name="Harjes J."/>
            <person name="Ryu T."/>
            <person name="Abdelmohsen U.R."/>
            <person name="Moitinho-Silva L."/>
            <person name="Horn H."/>
            <person name="Ravasi T."/>
            <person name="Hentschel U."/>
        </authorList>
    </citation>
    <scope>NUCLEOTIDE SEQUENCE [LARGE SCALE GENOMIC DNA]</scope>
    <source>
        <strain evidence="14 15">EG49</strain>
    </source>
</reference>
<comment type="pathway">
    <text evidence="4 12">Porphyrin-containing compound metabolism; protoheme biosynthesis.</text>
</comment>
<dbReference type="EC" id="1.3.3.15" evidence="6 12"/>
<proteinExistence type="inferred from homology"/>
<dbReference type="PATRIC" id="fig|909613.9.peg.3054"/>
<dbReference type="PANTHER" id="PTHR42923:SF3">
    <property type="entry name" value="PROTOPORPHYRINOGEN OXIDASE"/>
    <property type="match status" value="1"/>
</dbReference>
<evidence type="ECO:0000256" key="12">
    <source>
        <dbReference type="RuleBase" id="RU364052"/>
    </source>
</evidence>
<dbReference type="OrthoDB" id="4496419at2"/>
<evidence type="ECO:0000313" key="14">
    <source>
        <dbReference type="EMBL" id="EWC61694.1"/>
    </source>
</evidence>
<dbReference type="Gene3D" id="1.10.3110.10">
    <property type="entry name" value="protoporphyrinogen ix oxidase, domain 3"/>
    <property type="match status" value="1"/>
</dbReference>
<feature type="domain" description="Amine oxidase" evidence="13">
    <location>
        <begin position="28"/>
        <end position="478"/>
    </location>
</feature>
<dbReference type="InterPro" id="IPR002937">
    <property type="entry name" value="Amino_oxidase"/>
</dbReference>
<sequence>MTGRRGGPGGATGGAGRAPRVAVVGAGISGLTAAHRLRALLGPAAEVVVVEQGDRVGGKLRTAEVGGVRYDVGAEAYLARRPEVTDLLTELGLADQVVHPAKARSTVRAGGVTRLIPGRTVMGVPTAADAVADLLTDEGARRVAAEPGLPPVDWDGDAALGALLRDRFGDELPDRLVDPLLGGVYAGSVDGLGLRATMPGLAKALDDGAPSLTAAAATATPVPTGGPVFGTVATGLGTLVDRLVDSAAADLRLGVPVRALERREHGWRLHLGAATPAHAPEDPVLDVDAVVLAVPAPAARRLLAEPVPAASAAYGRVEVASMAVVAVALPGGAELPGTSGVLLGAGERRLDGTRFAVKAFTFSATKWPHLADRDVVVVRGSVGRHGDPGALHADDDELVRLVRADLVELTGVTAPPVDAAVTRWGGGLPQYAVGHTGLVEEIERAVSHHPDLAVAGATLHGVGIPACVATGDAAAHRIAAHLATRVHPAR</sequence>
<dbReference type="UniPathway" id="UPA00252"/>
<dbReference type="eggNOG" id="COG1232">
    <property type="taxonomic scope" value="Bacteria"/>
</dbReference>
<evidence type="ECO:0000256" key="2">
    <source>
        <dbReference type="ARBA" id="ARBA00001974"/>
    </source>
</evidence>
<evidence type="ECO:0000256" key="5">
    <source>
        <dbReference type="ARBA" id="ARBA00008310"/>
    </source>
</evidence>
<comment type="cofactor">
    <cofactor evidence="2 12">
        <name>FAD</name>
        <dbReference type="ChEBI" id="CHEBI:57692"/>
    </cofactor>
</comment>
<evidence type="ECO:0000313" key="15">
    <source>
        <dbReference type="Proteomes" id="UP000019277"/>
    </source>
</evidence>
<keyword evidence="8 12" id="KW-0285">Flavoprotein</keyword>
<dbReference type="GO" id="GO:0006783">
    <property type="term" value="P:heme biosynthetic process"/>
    <property type="evidence" value="ECO:0007669"/>
    <property type="project" value="UniProtKB-UniRule"/>
</dbReference>
<evidence type="ECO:0000256" key="4">
    <source>
        <dbReference type="ARBA" id="ARBA00004744"/>
    </source>
</evidence>
<comment type="similarity">
    <text evidence="5 12">Belongs to the protoporphyrinogen/coproporphyrinogen oxidase family. Coproporphyrinogen III oxidase subfamily.</text>
</comment>
<dbReference type="STRING" id="909613.UO65_3052"/>
<keyword evidence="10 12" id="KW-0560">Oxidoreductase</keyword>
<dbReference type="GO" id="GO:0004729">
    <property type="term" value="F:oxygen-dependent protoporphyrinogen oxidase activity"/>
    <property type="evidence" value="ECO:0007669"/>
    <property type="project" value="UniProtKB-UniRule"/>
</dbReference>
<dbReference type="Gene3D" id="3.50.50.60">
    <property type="entry name" value="FAD/NAD(P)-binding domain"/>
    <property type="match status" value="1"/>
</dbReference>
<evidence type="ECO:0000256" key="8">
    <source>
        <dbReference type="ARBA" id="ARBA00022630"/>
    </source>
</evidence>
<evidence type="ECO:0000256" key="3">
    <source>
        <dbReference type="ARBA" id="ARBA00002185"/>
    </source>
</evidence>
<evidence type="ECO:0000256" key="6">
    <source>
        <dbReference type="ARBA" id="ARBA00012402"/>
    </source>
</evidence>
<comment type="caution">
    <text evidence="14">The sequence shown here is derived from an EMBL/GenBank/DDBJ whole genome shotgun (WGS) entry which is preliminary data.</text>
</comment>
<dbReference type="SUPFAM" id="SSF51905">
    <property type="entry name" value="FAD/NAD(P)-binding domain"/>
    <property type="match status" value="1"/>
</dbReference>
<comment type="subcellular location">
    <subcellularLocation>
        <location evidence="12">Cytoplasm</location>
    </subcellularLocation>
</comment>
<dbReference type="PANTHER" id="PTHR42923">
    <property type="entry name" value="PROTOPORPHYRINOGEN OXIDASE"/>
    <property type="match status" value="1"/>
</dbReference>
<dbReference type="RefSeq" id="WP_052021186.1">
    <property type="nucleotide sequence ID" value="NZ_AYXG01000103.1"/>
</dbReference>
<dbReference type="GO" id="GO:0005737">
    <property type="term" value="C:cytoplasm"/>
    <property type="evidence" value="ECO:0007669"/>
    <property type="project" value="UniProtKB-SubCell"/>
</dbReference>
<name>W7J6J8_9PSEU</name>